<dbReference type="SMART" id="SM00842">
    <property type="entry name" value="FtsA"/>
    <property type="match status" value="1"/>
</dbReference>
<dbReference type="CDD" id="cd24048">
    <property type="entry name" value="ASKHA_NBD_FtsA"/>
    <property type="match status" value="1"/>
</dbReference>
<gene>
    <name evidence="5 8" type="primary">ftsA</name>
    <name evidence="8" type="ORF">HRI96_07610</name>
</gene>
<dbReference type="GO" id="GO:0009898">
    <property type="term" value="C:cytoplasmic side of plasma membrane"/>
    <property type="evidence" value="ECO:0007669"/>
    <property type="project" value="UniProtKB-UniRule"/>
</dbReference>
<dbReference type="InterPro" id="IPR020823">
    <property type="entry name" value="Cell_div_FtsA"/>
</dbReference>
<dbReference type="Proteomes" id="UP000671995">
    <property type="component" value="Chromosome"/>
</dbReference>
<keyword evidence="1 5" id="KW-1003">Cell membrane</keyword>
<dbReference type="EMBL" id="CP054257">
    <property type="protein sequence ID" value="QTQ12909.1"/>
    <property type="molecule type" value="Genomic_DNA"/>
</dbReference>
<evidence type="ECO:0000256" key="2">
    <source>
        <dbReference type="ARBA" id="ARBA00022618"/>
    </source>
</evidence>
<dbReference type="Pfam" id="PF02491">
    <property type="entry name" value="SHS2_FTSA"/>
    <property type="match status" value="1"/>
</dbReference>
<dbReference type="SUPFAM" id="SSF53067">
    <property type="entry name" value="Actin-like ATPase domain"/>
    <property type="match status" value="2"/>
</dbReference>
<dbReference type="PANTHER" id="PTHR32432">
    <property type="entry name" value="CELL DIVISION PROTEIN FTSA-RELATED"/>
    <property type="match status" value="1"/>
</dbReference>
<keyword evidence="3 5" id="KW-0472">Membrane</keyword>
<dbReference type="InterPro" id="IPR050696">
    <property type="entry name" value="FtsA/MreB"/>
</dbReference>
<reference evidence="8" key="1">
    <citation type="submission" date="2020-05" db="EMBL/GenBank/DDBJ databases">
        <authorList>
            <person name="Zeng H."/>
            <person name="Chan Y.K."/>
            <person name="Watt R.M."/>
        </authorList>
    </citation>
    <scope>NUCLEOTIDE SEQUENCE</scope>
    <source>
        <strain evidence="8">ATCC 700773</strain>
    </source>
</reference>
<evidence type="ECO:0000256" key="1">
    <source>
        <dbReference type="ARBA" id="ARBA00022475"/>
    </source>
</evidence>
<dbReference type="Pfam" id="PF14450">
    <property type="entry name" value="FtsA"/>
    <property type="match status" value="1"/>
</dbReference>
<evidence type="ECO:0000256" key="3">
    <source>
        <dbReference type="ARBA" id="ARBA00023136"/>
    </source>
</evidence>
<evidence type="ECO:0000259" key="7">
    <source>
        <dbReference type="SMART" id="SM00842"/>
    </source>
</evidence>
<dbReference type="AlphaFoldDB" id="A0A975F2H6"/>
<dbReference type="InterPro" id="IPR043129">
    <property type="entry name" value="ATPase_NBD"/>
</dbReference>
<dbReference type="NCBIfam" id="TIGR01174">
    <property type="entry name" value="ftsA"/>
    <property type="match status" value="1"/>
</dbReference>
<evidence type="ECO:0000313" key="9">
    <source>
        <dbReference type="Proteomes" id="UP000671995"/>
    </source>
</evidence>
<organism evidence="8 9">
    <name type="scientific">Treponema parvum</name>
    <dbReference type="NCBI Taxonomy" id="138851"/>
    <lineage>
        <taxon>Bacteria</taxon>
        <taxon>Pseudomonadati</taxon>
        <taxon>Spirochaetota</taxon>
        <taxon>Spirochaetia</taxon>
        <taxon>Spirochaetales</taxon>
        <taxon>Treponemataceae</taxon>
        <taxon>Treponema</taxon>
    </lineage>
</organism>
<dbReference type="PIRSF" id="PIRSF003101">
    <property type="entry name" value="FtsA"/>
    <property type="match status" value="1"/>
</dbReference>
<name>A0A975F2H6_9SPIR</name>
<evidence type="ECO:0000256" key="5">
    <source>
        <dbReference type="HAMAP-Rule" id="MF_02033"/>
    </source>
</evidence>
<accession>A0A975F2H6</accession>
<evidence type="ECO:0000256" key="6">
    <source>
        <dbReference type="PIRNR" id="PIRNR003101"/>
    </source>
</evidence>
<dbReference type="GO" id="GO:0032153">
    <property type="term" value="C:cell division site"/>
    <property type="evidence" value="ECO:0007669"/>
    <property type="project" value="UniProtKB-UniRule"/>
</dbReference>
<keyword evidence="4 5" id="KW-0131">Cell cycle</keyword>
<protein>
    <recommendedName>
        <fullName evidence="5 6">Cell division protein FtsA</fullName>
    </recommendedName>
</protein>
<dbReference type="InterPro" id="IPR003494">
    <property type="entry name" value="SHS2_FtsA"/>
</dbReference>
<sequence length="416" mass="44406">MVVGLDVGTSFIRAALGEIHDDGSVEILGTAQRPSVGLRNGVIVNIEAACKVIKETIEASEQSAGYEVTSCVTGIGGAQTESLNQGGSAAIASHGKGRREITQSDIDRAIEMATAVYIPLDREMLHIIPREYFVDNLSYGINPPVHTIGARLKAEVHIVTASKTAVMNIRSCINRAGYRLDNIMLKTLAATQTVMHEDEMELGSILIDMGAGTTDVLVLIHGAPVCSVSIAVGGNLVTNDIAIVKGIPTAEAEKIKTASGCCWFDGIEEDLQVILPGIGGRPPEETSTAELCRIIQPRVEEIFSMVRSAVVRKANLTQLSGNIILTGGGAQMRGVVELAQNVFGTTAVRIGIPEKLGGIEEDYRRADYATVIGLIESCKDLAAARDGKKKKRAQNAARPEQSENEGILKKIKNMFF</sequence>
<comment type="similarity">
    <text evidence="5 6">Belongs to the FtsA/MreB family.</text>
</comment>
<dbReference type="GO" id="GO:0043093">
    <property type="term" value="P:FtsZ-dependent cytokinesis"/>
    <property type="evidence" value="ECO:0007669"/>
    <property type="project" value="UniProtKB-UniRule"/>
</dbReference>
<feature type="domain" description="SHS2" evidence="7">
    <location>
        <begin position="2"/>
        <end position="194"/>
    </location>
</feature>
<reference evidence="8" key="2">
    <citation type="journal article" date="2021" name="Microbiol. Resour. Announc.">
        <title>Complete Genome Sequences of Three Human Oral Treponema parvum Isolates.</title>
        <authorList>
            <person name="Zeng H."/>
            <person name="Watt R.M."/>
        </authorList>
    </citation>
    <scope>NUCLEOTIDE SEQUENCE</scope>
    <source>
        <strain evidence="8">ATCC 700773</strain>
    </source>
</reference>
<comment type="subunit">
    <text evidence="5">Self-interacts. Interacts with FtsZ.</text>
</comment>
<dbReference type="PANTHER" id="PTHR32432:SF4">
    <property type="entry name" value="CELL DIVISION PROTEIN FTSA"/>
    <property type="match status" value="1"/>
</dbReference>
<comment type="subcellular location">
    <subcellularLocation>
        <location evidence="5">Cell membrane</location>
        <topology evidence="5">Peripheral membrane protein</topology>
        <orientation evidence="5">Cytoplasmic side</orientation>
    </subcellularLocation>
    <text evidence="5">Localizes to the Z ring in an FtsZ-dependent manner. Targeted to the membrane through a conserved C-terminal amphipathic helix.</text>
</comment>
<evidence type="ECO:0000313" key="8">
    <source>
        <dbReference type="EMBL" id="QTQ12909.1"/>
    </source>
</evidence>
<dbReference type="Gene3D" id="3.30.420.40">
    <property type="match status" value="2"/>
</dbReference>
<proteinExistence type="inferred from homology"/>
<dbReference type="HAMAP" id="MF_02033">
    <property type="entry name" value="FtsA"/>
    <property type="match status" value="1"/>
</dbReference>
<keyword evidence="2 5" id="KW-0132">Cell division</keyword>
<comment type="function">
    <text evidence="5 6">Cell division protein that is involved in the assembly of the Z ring. May serve as a membrane anchor for the Z ring.</text>
</comment>
<evidence type="ECO:0000256" key="4">
    <source>
        <dbReference type="ARBA" id="ARBA00023306"/>
    </source>
</evidence>